<reference evidence="1" key="2">
    <citation type="submission" date="2022-11" db="EMBL/GenBank/DDBJ databases">
        <title>Genomic repertoires linked with pathogenic potency of arthritogenic Prevotella copri isolated from the gut of rheumatoid arthritis patients.</title>
        <authorList>
            <person name="Nii T."/>
            <person name="Maeda Y."/>
            <person name="Motooka D."/>
            <person name="Naito M."/>
            <person name="Matsumoto Y."/>
            <person name="Ogawa T."/>
            <person name="Oguro-Igashira E."/>
            <person name="Kishikawa T."/>
            <person name="Yamashita M."/>
            <person name="Koizumi S."/>
            <person name="Kurakawa T."/>
            <person name="Okumura R."/>
            <person name="Kayama H."/>
            <person name="Murakami M."/>
            <person name="Sakaguchi T."/>
            <person name="Das B."/>
            <person name="Nakamura S."/>
            <person name="Okada Y."/>
            <person name="Kumanogoh A."/>
            <person name="Takeda K."/>
        </authorList>
    </citation>
    <scope>NUCLEOTIDE SEQUENCE</scope>
    <source>
        <strain evidence="1">RA-N001-16</strain>
    </source>
</reference>
<dbReference type="EMBL" id="JAPDUM010000002">
    <property type="protein sequence ID" value="MCW4166458.1"/>
    <property type="molecule type" value="Genomic_DNA"/>
</dbReference>
<dbReference type="RefSeq" id="WP_153083158.1">
    <property type="nucleotide sequence ID" value="NZ_JAHOMZ010000042.1"/>
</dbReference>
<dbReference type="EMBL" id="VZCC01000099">
    <property type="protein sequence ID" value="MQN84835.1"/>
    <property type="molecule type" value="Genomic_DNA"/>
</dbReference>
<name>A0A5P0X5A3_9BACT</name>
<reference evidence="2" key="3">
    <citation type="submission" date="2022-12" db="EMBL/GenBank/DDBJ databases">
        <title>Distinct polysaccharide growth profiles of human intestinal Prevotella copri isolates.</title>
        <authorList>
            <person name="Fehlner-Peach H."/>
            <person name="Magnabosco C."/>
            <person name="Raghavan V."/>
            <person name="Scher J.U."/>
            <person name="Tett A."/>
            <person name="Cox L.M."/>
            <person name="Gottsegen C."/>
            <person name="Watters A."/>
            <person name="Wiltshire- Gordon J.D."/>
            <person name="Segata N."/>
            <person name="Bonneau R."/>
            <person name="Littman D.R."/>
        </authorList>
    </citation>
    <scope>NUCLEOTIDE SEQUENCE</scope>
    <source>
        <strain evidence="2">IAA108</strain>
    </source>
</reference>
<comment type="caution">
    <text evidence="2">The sequence shown here is derived from an EMBL/GenBank/DDBJ whole genome shotgun (WGS) entry which is preliminary data.</text>
</comment>
<dbReference type="AlphaFoldDB" id="A0A5P0X5A3"/>
<evidence type="ECO:0000313" key="3">
    <source>
        <dbReference type="Proteomes" id="UP000421408"/>
    </source>
</evidence>
<protein>
    <submittedName>
        <fullName evidence="2">Uncharacterized protein</fullName>
    </submittedName>
</protein>
<reference evidence="3" key="1">
    <citation type="submission" date="2019-09" db="EMBL/GenBank/DDBJ databases">
        <title>Distinct polysaccharide growth profiles of human intestinal Prevotella copri isolates.</title>
        <authorList>
            <person name="Fehlner-Peach H."/>
            <person name="Magnabosco C."/>
            <person name="Raghavan V."/>
            <person name="Scher J.U."/>
            <person name="Tett A."/>
            <person name="Cox L.M."/>
            <person name="Gottsegen C."/>
            <person name="Watters A."/>
            <person name="Wiltshire- Gordon J.D."/>
            <person name="Segata N."/>
            <person name="Bonneau R."/>
            <person name="Littman D.R."/>
        </authorList>
    </citation>
    <scope>NUCLEOTIDE SEQUENCE [LARGE SCALE GENOMIC DNA]</scope>
    <source>
        <strain evidence="3">iAA108</strain>
    </source>
</reference>
<evidence type="ECO:0000313" key="2">
    <source>
        <dbReference type="EMBL" id="MQN84835.1"/>
    </source>
</evidence>
<sequence length="114" mass="13354">MEYIDFTAQRLHLHNNCKRAIVDLMKEAEVEEIDLLHKENVFGAAWLIRYFYGDTTMEEVQVTKIKLDGEALLYKGRNTEGETDDEWQKLEISDNVISATIDSVYEAVWLRLKK</sequence>
<organism evidence="2 3">
    <name type="scientific">Segatella copri</name>
    <dbReference type="NCBI Taxonomy" id="165179"/>
    <lineage>
        <taxon>Bacteria</taxon>
        <taxon>Pseudomonadati</taxon>
        <taxon>Bacteroidota</taxon>
        <taxon>Bacteroidia</taxon>
        <taxon>Bacteroidales</taxon>
        <taxon>Prevotellaceae</taxon>
        <taxon>Segatella</taxon>
    </lineage>
</organism>
<dbReference type="Proteomes" id="UP001209476">
    <property type="component" value="Unassembled WGS sequence"/>
</dbReference>
<accession>A0A5P0X5A3</accession>
<gene>
    <name evidence="2" type="ORF">F7D74_12815</name>
    <name evidence="1" type="ORF">ONS98_14815</name>
</gene>
<proteinExistence type="predicted"/>
<dbReference type="Proteomes" id="UP000421408">
    <property type="component" value="Unassembled WGS sequence"/>
</dbReference>
<evidence type="ECO:0000313" key="1">
    <source>
        <dbReference type="EMBL" id="MCW4166458.1"/>
    </source>
</evidence>